<accession>A0AAN7U9B1</accession>
<sequence>MGKKQNFYFFALIIISIVIFNNNIFIKSTTIDVGPTIDLGCLSYSVEPPSGTIILNPNSFELMLEFNLNPIYIRLSNGDLSKTTLLSDSELLLLIKYQDITGLPVFNFWDKITNKTYLPNSTTTKGVDNRIWLNFINLPISNSLYFQSNIGIVSGSYWIGARSINVYSSNSVAPPKLEINPFFSSCPISKRSEVAWDFNNPSSSQIYPTTLKAELCSSIDNTITSGNNICKLNQRFYYSLVLPVSIGKGIVSTVLNTITYQGFQYKFKDYPITIESKQDISVSIPFNYLKSYTPPYEVQLSSNPENAPFQDLNIIDPKTLDNFISLYNSGYYNQVLYGNSNNFNIFNMNSSVDSKFLIENYENEFIFKSTKNNLVKEIYILISDKESYQFYKDFIECSQNSLRNSFTVNHGKTTFHSLAFLNLFRSYNFSLENLKIIRDLQINLGSNSKAIKIQMNNSNSKSDYYIANDLLVGVSVEFTVSSNQYQSLGNSLLFVPGSSSSSSSSSNISTRYALILPKSSVGNGMNQIGLDIEDWYKQIGFCNLEHGSNSKNQIQNYIQDGGYTFDLMIPNWVSVGGQDQNQDRTTINTSSSELLMKFNSNQASFKVYFGGFDFFEPMIHSDNLTVSSIPGTMVGKECYGQFQFDIINFGKESSIVNFDINCFQDVYLEIVNYAQTIPGDSNQKRSFFVNVAIEKFYKSSMIQCNVSMWIDVNNRPLWSTVNKSFKKFIEIPIFKGCNILDPCLDINTQPIVSQVSPLIKFGDWNNLGNFLNSIPISIEINNIGNGTGDFISTLHCISNILDVNVNFFMLNDKNYIVTKGLEKSKTSIVQFLLYGESSAIDGIQLQCKIITKLYNPNTICWPNYNQENSVSFNLLYPYDKCVVIYNTGQEPLIEFNLEQYSNGNAVPKYSFDYSQWLPSMDSDPLPKKHRLKVIENPLNKNSIRYGTVDQTVLYSEFTLIKVKNGGGKSGEFTVTIGNCSDEVYVWTQGITTIIPSGQIRTFYFQIFSYPTNIKAYSIGCQLSIITDRQECYSDLGKSFSQDPILVYPYYSQCAGNWLEPSLFKPLSFWDENPLNNSIDLSNLNFKIGKWNFYQGNNTKQLPNFYYQDLSLEVVNVEYGNGNVFSSLICNDVSLTTYTINNTKKSSCFISENSSCYLGWRIISLPTTTDQALQDIIDCNLLIEIKDSEEPNLSCWTNSGKSIKTSFKLSKYINPCIDGAYDEVFISTTTNKFEIYSSDWGLKTDINNNYFNFNYFLNGNSSIESTNSIIYYSYKNIMIQNTGNGNGLIKSLIQINNPSVFLILNESIIECEIQLNSYCTFTFLFGLIPNRFSSTPPSSSFQNFNELEINIKFLVLPKLCWSTIGKTIEIIIISKLPNLPCGWDPLSSTNISIQYTTPPQVSLIYPNQYIIGNLNYYQNSNDPLNLRFSNWYKFYNDENFNQTQNSLNQQQHYYSINLTGHIYNMGDGGGVVVFRLACDNGNGTKKQFVSIMNDEIVSYIPPGSYYNFKFKIIVSDKSPFSSNSKVNEMVMCKVSSIVNLEKCWNPYGKSVIQYIQLPFDSKITNVTTTTLPIFSNEKNDKLTLLSTLLPISLIIFLILLYFIIKYYKYLLIKFNGFIISSHQNKLFKQPLVIKEVNNDDQKEIDSNVVAVSSLGKCGCGENLRYHCIKCPSSISNYCESPQCKNLIHSATLNNITHQHEPNLIKQPWIDLFEFEPNSKVVEDLILNKLKKFKSK</sequence>
<gene>
    <name evidence="2" type="ORF">RB653_006165</name>
</gene>
<keyword evidence="1" id="KW-0472">Membrane</keyword>
<evidence type="ECO:0008006" key="4">
    <source>
        <dbReference type="Google" id="ProtNLM"/>
    </source>
</evidence>
<dbReference type="Proteomes" id="UP001344447">
    <property type="component" value="Unassembled WGS sequence"/>
</dbReference>
<proteinExistence type="predicted"/>
<evidence type="ECO:0000256" key="1">
    <source>
        <dbReference type="SAM" id="Phobius"/>
    </source>
</evidence>
<dbReference type="EMBL" id="JAVFKY010000001">
    <property type="protein sequence ID" value="KAK5584552.1"/>
    <property type="molecule type" value="Genomic_DNA"/>
</dbReference>
<comment type="caution">
    <text evidence="2">The sequence shown here is derived from an EMBL/GenBank/DDBJ whole genome shotgun (WGS) entry which is preliminary data.</text>
</comment>
<organism evidence="2 3">
    <name type="scientific">Dictyostelium firmibasis</name>
    <dbReference type="NCBI Taxonomy" id="79012"/>
    <lineage>
        <taxon>Eukaryota</taxon>
        <taxon>Amoebozoa</taxon>
        <taxon>Evosea</taxon>
        <taxon>Eumycetozoa</taxon>
        <taxon>Dictyostelia</taxon>
        <taxon>Dictyosteliales</taxon>
        <taxon>Dictyosteliaceae</taxon>
        <taxon>Dictyostelium</taxon>
    </lineage>
</organism>
<evidence type="ECO:0000313" key="3">
    <source>
        <dbReference type="Proteomes" id="UP001344447"/>
    </source>
</evidence>
<name>A0AAN7U9B1_9MYCE</name>
<protein>
    <recommendedName>
        <fullName evidence="4">Cell fusion related protein</fullName>
    </recommendedName>
</protein>
<feature type="transmembrane region" description="Helical" evidence="1">
    <location>
        <begin position="7"/>
        <end position="26"/>
    </location>
</feature>
<reference evidence="2 3" key="1">
    <citation type="submission" date="2023-11" db="EMBL/GenBank/DDBJ databases">
        <title>Dfirmibasis_genome.</title>
        <authorList>
            <person name="Edelbroek B."/>
            <person name="Kjellin J."/>
            <person name="Jerlstrom-Hultqvist J."/>
            <person name="Soderbom F."/>
        </authorList>
    </citation>
    <scope>NUCLEOTIDE SEQUENCE [LARGE SCALE GENOMIC DNA]</scope>
    <source>
        <strain evidence="2 3">TNS-C-14</strain>
    </source>
</reference>
<keyword evidence="1" id="KW-0812">Transmembrane</keyword>
<evidence type="ECO:0000313" key="2">
    <source>
        <dbReference type="EMBL" id="KAK5584552.1"/>
    </source>
</evidence>
<keyword evidence="3" id="KW-1185">Reference proteome</keyword>
<feature type="transmembrane region" description="Helical" evidence="1">
    <location>
        <begin position="1581"/>
        <end position="1603"/>
    </location>
</feature>
<keyword evidence="1" id="KW-1133">Transmembrane helix</keyword>